<evidence type="ECO:0000256" key="2">
    <source>
        <dbReference type="ARBA" id="ARBA00008670"/>
    </source>
</evidence>
<reference evidence="7" key="2">
    <citation type="submission" date="2025-09" db="UniProtKB">
        <authorList>
            <consortium name="Ensembl"/>
        </authorList>
    </citation>
    <scope>IDENTIFICATION</scope>
</reference>
<dbReference type="GO" id="GO:0006955">
    <property type="term" value="P:immune response"/>
    <property type="evidence" value="ECO:0007669"/>
    <property type="project" value="InterPro"/>
</dbReference>
<dbReference type="GO" id="GO:0005164">
    <property type="term" value="F:tumor necrosis factor receptor binding"/>
    <property type="evidence" value="ECO:0007669"/>
    <property type="project" value="InterPro"/>
</dbReference>
<protein>
    <submittedName>
        <fullName evidence="7">Tumor necrosis factor ligand superfamily member 15-like</fullName>
    </submittedName>
</protein>
<dbReference type="GO" id="GO:0005125">
    <property type="term" value="F:cytokine activity"/>
    <property type="evidence" value="ECO:0007669"/>
    <property type="project" value="UniProtKB-KW"/>
</dbReference>
<feature type="transmembrane region" description="Helical" evidence="5">
    <location>
        <begin position="28"/>
        <end position="50"/>
    </location>
</feature>
<dbReference type="GO" id="GO:0005615">
    <property type="term" value="C:extracellular space"/>
    <property type="evidence" value="ECO:0007669"/>
    <property type="project" value="UniProtKB-KW"/>
</dbReference>
<evidence type="ECO:0000259" key="6">
    <source>
        <dbReference type="PROSITE" id="PS50049"/>
    </source>
</evidence>
<keyword evidence="4 5" id="KW-0472">Membrane</keyword>
<dbReference type="PANTHER" id="PTHR11471">
    <property type="entry name" value="TUMOR NECROSIS FACTOR FAMILY MEMBER"/>
    <property type="match status" value="1"/>
</dbReference>
<evidence type="ECO:0000256" key="3">
    <source>
        <dbReference type="ARBA" id="ARBA00022514"/>
    </source>
</evidence>
<dbReference type="Pfam" id="PF00229">
    <property type="entry name" value="TNF"/>
    <property type="match status" value="1"/>
</dbReference>
<dbReference type="AlphaFoldDB" id="A0A672QDU8"/>
<keyword evidence="5" id="KW-1133">Transmembrane helix</keyword>
<evidence type="ECO:0000313" key="7">
    <source>
        <dbReference type="Ensembl" id="ENSSGRP00000074034.1"/>
    </source>
</evidence>
<gene>
    <name evidence="7" type="primary">tnfsf10l4</name>
</gene>
<organism evidence="7 8">
    <name type="scientific">Sinocyclocheilus grahami</name>
    <name type="common">Dianchi golden-line fish</name>
    <name type="synonym">Barbus grahami</name>
    <dbReference type="NCBI Taxonomy" id="75366"/>
    <lineage>
        <taxon>Eukaryota</taxon>
        <taxon>Metazoa</taxon>
        <taxon>Chordata</taxon>
        <taxon>Craniata</taxon>
        <taxon>Vertebrata</taxon>
        <taxon>Euteleostomi</taxon>
        <taxon>Actinopterygii</taxon>
        <taxon>Neopterygii</taxon>
        <taxon>Teleostei</taxon>
        <taxon>Ostariophysi</taxon>
        <taxon>Cypriniformes</taxon>
        <taxon>Cyprinidae</taxon>
        <taxon>Cyprininae</taxon>
        <taxon>Sinocyclocheilus</taxon>
    </lineage>
</organism>
<comment type="subcellular location">
    <subcellularLocation>
        <location evidence="1">Membrane</location>
    </subcellularLocation>
</comment>
<reference evidence="7" key="1">
    <citation type="submission" date="2025-08" db="UniProtKB">
        <authorList>
            <consortium name="Ensembl"/>
        </authorList>
    </citation>
    <scope>IDENTIFICATION</scope>
</reference>
<dbReference type="PROSITE" id="PS50049">
    <property type="entry name" value="THD_2"/>
    <property type="match status" value="1"/>
</dbReference>
<dbReference type="InterPro" id="IPR006052">
    <property type="entry name" value="TNF_dom"/>
</dbReference>
<sequence>MTSNLQISPNYSQLDENISENKTAKGQYIFFLILTLILSTETFITAFLLYDFSEDIHRARETGKDGGYPIHCLSTDLTQPTNQAGIASCGLFNQELKQTAQQRLLMDIQNYVLETLGEHNVTEIFKPAVHVGAKQELKQYQRLQKNGKIFPTAYIVQDKVVKLNRLMITAFVFLFFFLLSADGVPALDRIQWDNMNGQFSQEGLMRLSPDGEIAVPHDGIYFVFSQVNFETQLGQIMHFTQYLYKTTASYPRPVMLAKSVVTPCVSVSSSVQLYSSHQGALFRLEKGDRLSLYVQNISAVRFPQEATYFGAFMIN</sequence>
<dbReference type="Proteomes" id="UP000472262">
    <property type="component" value="Unassembled WGS sequence"/>
</dbReference>
<dbReference type="PANTHER" id="PTHR11471:SF55">
    <property type="entry name" value="DEATH LIGAND 3"/>
    <property type="match status" value="1"/>
</dbReference>
<evidence type="ECO:0000256" key="4">
    <source>
        <dbReference type="ARBA" id="ARBA00023136"/>
    </source>
</evidence>
<name>A0A672QDU8_SINGR</name>
<dbReference type="Gene3D" id="2.60.120.40">
    <property type="match status" value="1"/>
</dbReference>
<keyword evidence="3" id="KW-0202">Cytokine</keyword>
<dbReference type="CDD" id="cd00184">
    <property type="entry name" value="TNF"/>
    <property type="match status" value="1"/>
</dbReference>
<dbReference type="InterPro" id="IPR008983">
    <property type="entry name" value="Tumour_necrosis_fac-like_dom"/>
</dbReference>
<dbReference type="Ensembl" id="ENSSGRT00000078819.1">
    <property type="protein sequence ID" value="ENSSGRP00000074034.1"/>
    <property type="gene ID" value="ENSSGRG00000037630.1"/>
</dbReference>
<feature type="domain" description="THD" evidence="6">
    <location>
        <begin position="151"/>
        <end position="314"/>
    </location>
</feature>
<keyword evidence="5" id="KW-0812">Transmembrane</keyword>
<feature type="transmembrane region" description="Helical" evidence="5">
    <location>
        <begin position="166"/>
        <end position="187"/>
    </location>
</feature>
<dbReference type="InParanoid" id="A0A672QDU8"/>
<accession>A0A672QDU8</accession>
<evidence type="ECO:0000313" key="8">
    <source>
        <dbReference type="Proteomes" id="UP000472262"/>
    </source>
</evidence>
<proteinExistence type="inferred from homology"/>
<keyword evidence="8" id="KW-1185">Reference proteome</keyword>
<comment type="similarity">
    <text evidence="2">Belongs to the tumor necrosis factor family.</text>
</comment>
<dbReference type="SMART" id="SM00207">
    <property type="entry name" value="TNF"/>
    <property type="match status" value="1"/>
</dbReference>
<evidence type="ECO:0000256" key="1">
    <source>
        <dbReference type="ARBA" id="ARBA00004370"/>
    </source>
</evidence>
<dbReference type="GO" id="GO:0016020">
    <property type="term" value="C:membrane"/>
    <property type="evidence" value="ECO:0007669"/>
    <property type="project" value="UniProtKB-SubCell"/>
</dbReference>
<dbReference type="SUPFAM" id="SSF49842">
    <property type="entry name" value="TNF-like"/>
    <property type="match status" value="1"/>
</dbReference>
<evidence type="ECO:0000256" key="5">
    <source>
        <dbReference type="SAM" id="Phobius"/>
    </source>
</evidence>